<dbReference type="AlphaFoldDB" id="A0A667Z4D1"/>
<dbReference type="Proteomes" id="UP000472263">
    <property type="component" value="Chromosome 1"/>
</dbReference>
<reference evidence="2" key="3">
    <citation type="submission" date="2025-09" db="UniProtKB">
        <authorList>
            <consortium name="Ensembl"/>
        </authorList>
    </citation>
    <scope>IDENTIFICATION</scope>
</reference>
<sequence>MSGSMSSLAALFRSPTSSSNSDANTEEGRLMGRRAVCEGSAATSSPGLDASFRCCR</sequence>
<evidence type="ECO:0000313" key="3">
    <source>
        <dbReference type="Proteomes" id="UP000472263"/>
    </source>
</evidence>
<protein>
    <submittedName>
        <fullName evidence="2">Uncharacterized protein</fullName>
    </submittedName>
</protein>
<reference evidence="2" key="2">
    <citation type="submission" date="2025-08" db="UniProtKB">
        <authorList>
            <consortium name="Ensembl"/>
        </authorList>
    </citation>
    <scope>IDENTIFICATION</scope>
</reference>
<evidence type="ECO:0000256" key="1">
    <source>
        <dbReference type="SAM" id="MobiDB-lite"/>
    </source>
</evidence>
<name>A0A667Z4D1_9TELE</name>
<accession>A0A667Z4D1</accession>
<feature type="region of interest" description="Disordered" evidence="1">
    <location>
        <begin position="1"/>
        <end position="29"/>
    </location>
</feature>
<dbReference type="GeneTree" id="ENSGT00940000177040"/>
<feature type="compositionally biased region" description="Polar residues" evidence="1">
    <location>
        <begin position="14"/>
        <end position="23"/>
    </location>
</feature>
<reference evidence="2" key="1">
    <citation type="submission" date="2019-06" db="EMBL/GenBank/DDBJ databases">
        <authorList>
            <consortium name="Wellcome Sanger Institute Data Sharing"/>
        </authorList>
    </citation>
    <scope>NUCLEOTIDE SEQUENCE [LARGE SCALE GENOMIC DNA]</scope>
</reference>
<evidence type="ECO:0000313" key="2">
    <source>
        <dbReference type="Ensembl" id="ENSMMDP00005037945.1"/>
    </source>
</evidence>
<dbReference type="InParanoid" id="A0A667Z4D1"/>
<dbReference type="Ensembl" id="ENSMMDT00005038744.1">
    <property type="protein sequence ID" value="ENSMMDP00005037945.1"/>
    <property type="gene ID" value="ENSMMDG00005017685.1"/>
</dbReference>
<keyword evidence="3" id="KW-1185">Reference proteome</keyword>
<organism evidence="2 3">
    <name type="scientific">Myripristis murdjan</name>
    <name type="common">pinecone soldierfish</name>
    <dbReference type="NCBI Taxonomy" id="586833"/>
    <lineage>
        <taxon>Eukaryota</taxon>
        <taxon>Metazoa</taxon>
        <taxon>Chordata</taxon>
        <taxon>Craniata</taxon>
        <taxon>Vertebrata</taxon>
        <taxon>Euteleostomi</taxon>
        <taxon>Actinopterygii</taxon>
        <taxon>Neopterygii</taxon>
        <taxon>Teleostei</taxon>
        <taxon>Neoteleostei</taxon>
        <taxon>Acanthomorphata</taxon>
        <taxon>Holocentriformes</taxon>
        <taxon>Holocentridae</taxon>
        <taxon>Myripristis</taxon>
    </lineage>
</organism>
<proteinExistence type="predicted"/>